<keyword evidence="3" id="KW-1185">Reference proteome</keyword>
<dbReference type="InterPro" id="IPR007345">
    <property type="entry name" value="Polysacch_pyruvyl_Trfase"/>
</dbReference>
<evidence type="ECO:0000259" key="1">
    <source>
        <dbReference type="Pfam" id="PF04230"/>
    </source>
</evidence>
<dbReference type="EMBL" id="CP011388">
    <property type="protein sequence ID" value="ANE46689.1"/>
    <property type="molecule type" value="Genomic_DNA"/>
</dbReference>
<dbReference type="SUPFAM" id="SSF53756">
    <property type="entry name" value="UDP-Glycosyltransferase/glycogen phosphorylase"/>
    <property type="match status" value="1"/>
</dbReference>
<reference evidence="2 3" key="1">
    <citation type="submission" date="2015-01" db="EMBL/GenBank/DDBJ databases">
        <title>Paenibacillus swuensis/DY6/whole genome sequencing.</title>
        <authorList>
            <person name="Kim M.K."/>
            <person name="Srinivasan S."/>
            <person name="Lee J.-J."/>
        </authorList>
    </citation>
    <scope>NUCLEOTIDE SEQUENCE [LARGE SCALE GENOMIC DNA]</scope>
    <source>
        <strain evidence="2 3">DY6</strain>
    </source>
</reference>
<dbReference type="GO" id="GO:0016740">
    <property type="term" value="F:transferase activity"/>
    <property type="evidence" value="ECO:0007669"/>
    <property type="project" value="UniProtKB-KW"/>
</dbReference>
<evidence type="ECO:0000313" key="2">
    <source>
        <dbReference type="EMBL" id="ANE46689.1"/>
    </source>
</evidence>
<dbReference type="PANTHER" id="PTHR36836">
    <property type="entry name" value="COLANIC ACID BIOSYNTHESIS PROTEIN WCAK"/>
    <property type="match status" value="1"/>
</dbReference>
<dbReference type="NCBIfam" id="TIGR03609">
    <property type="entry name" value="S_layer_CsaB"/>
    <property type="match status" value="1"/>
</dbReference>
<dbReference type="KEGG" id="pswu:SY83_10865"/>
<evidence type="ECO:0000313" key="3">
    <source>
        <dbReference type="Proteomes" id="UP000076927"/>
    </source>
</evidence>
<dbReference type="Pfam" id="PF04230">
    <property type="entry name" value="PS_pyruv_trans"/>
    <property type="match status" value="1"/>
</dbReference>
<organism evidence="2 3">
    <name type="scientific">Paenibacillus swuensis</name>
    <dbReference type="NCBI Taxonomy" id="1178515"/>
    <lineage>
        <taxon>Bacteria</taxon>
        <taxon>Bacillati</taxon>
        <taxon>Bacillota</taxon>
        <taxon>Bacilli</taxon>
        <taxon>Bacillales</taxon>
        <taxon>Paenibacillaceae</taxon>
        <taxon>Paenibacillus</taxon>
    </lineage>
</organism>
<keyword evidence="2" id="KW-0808">Transferase</keyword>
<dbReference type="Proteomes" id="UP000076927">
    <property type="component" value="Chromosome"/>
</dbReference>
<protein>
    <submittedName>
        <fullName evidence="2">Polysaccharide pyruvyl transferase</fullName>
    </submittedName>
</protein>
<name>A0A172TI06_9BACL</name>
<sequence>MGNSCKGLEALGSSVQKLVISGYYGFNNSGDEAVLKSILLALEEEGERQGVRIEPIVLSVNPPLTEKLYGVRAVHRMRFAEVRQAVRESDGLISGGGSLLQDATGLKSIPYYLAIVKIAQWYGKPTFIYSQGIGPVNRRAFYPLIRHVFSRASYISVRDDESRDLLRQIGVAPDGIGVVPDPVMAMPLPQAAESPRPEAAGAPATDRPVIGVSVRFWNKDRSDLDRLVQGLAAAAAERAVRFHFLPFHLPSDEAASVYVMERLRTAAAGSDIELSLYGGSEDPQAMLAEVSRCDLLIGMRLHSLIYAAGQAVPVMGITYDPKIDHFMNRLGMKSAATTERMDPQAFAQEAVSLIDGKADWVRAKSDLIRQLKADAVKPAQQIVSFYVK</sequence>
<proteinExistence type="predicted"/>
<dbReference type="InterPro" id="IPR019896">
    <property type="entry name" value="Polysacch_pyruvyl_Trfase_CsaB"/>
</dbReference>
<dbReference type="PANTHER" id="PTHR36836:SF1">
    <property type="entry name" value="COLANIC ACID BIOSYNTHESIS PROTEIN WCAK"/>
    <property type="match status" value="1"/>
</dbReference>
<feature type="domain" description="Polysaccharide pyruvyl transferase" evidence="1">
    <location>
        <begin position="28"/>
        <end position="321"/>
    </location>
</feature>
<dbReference type="PATRIC" id="fig|1178515.4.peg.2181"/>
<dbReference type="STRING" id="1178515.SY83_10865"/>
<gene>
    <name evidence="2" type="ORF">SY83_10865</name>
</gene>
<accession>A0A172TI06</accession>
<dbReference type="AlphaFoldDB" id="A0A172TI06"/>